<dbReference type="OrthoDB" id="2340at2759"/>
<keyword evidence="7" id="KW-1185">Reference proteome</keyword>
<keyword evidence="1" id="KW-0677">Repeat</keyword>
<dbReference type="eggNOG" id="KOG2002">
    <property type="taxonomic scope" value="Eukaryota"/>
</dbReference>
<evidence type="ECO:0000256" key="1">
    <source>
        <dbReference type="ARBA" id="ARBA00022737"/>
    </source>
</evidence>
<sequence length="975" mass="109985">MNAPRAGVEARSSTVEVAVPEQQLTNWSQWRSRFLNTCAERQWDEAVRLVQSARSTWPQAAAVLEAALGVTLAAEQVELEPSLLAQTDRAAAQLAPVWQGFVHLAQEDTLGAQKLFEASARAVQPQTSPVVLLLTRVGLGRVLLERSVIEPHLAQQAAAWYADALWMYGEASPAEWWCSYAYALAAAGKLLDATRVLSWRLSMECERIDRSVMHYSDADDAYPHPDTLLGLWVCLRALEAPTHGPSSEAKDTAAARAVAEELLREAFVLYPQELRIRNAIVHEHRERAFRFLGAVEPDTWKAATHRAAARTEYLLGRWRERRGDWIEAETHYGTSIQHWTEMAVARLALAYSLLRRNALDQAMDQIERVRQQGSRALPARLDAYLRALSAVILQEKAADEQASRKALEQAQQHALELLQGTDLEQLPAEALAVYAELMDRLDPAFALQLYSRLGKHWDDPIVWNNIAALRVRLGQYNEAYIALERALQLVTGDQGLSLRTWLPEVAFIRKRPWHLTLSYNLGRLLESLGDLTRSESIYRTIHEQFPEYEDATLRLGVLAEHLHRNLNTAEDLYRQVLPNPRAVTALAFLAQSRGRVDEAQAWFEYFIRRKKLRKDLETRYQARNYCDLVTAAYYVTLARATARHHQSRRHKFLVAAGNLLLGVLERAHDNVAAMQLLGVYFREMNLLSEAEEALCAVAQLGAVASAEPKIMECARANLIAVHLSRGSAVVASLRNAIRLLDDRLQSAPYDAGALMALAAAHYGLGQYAACMETLQRALHLQPSALSVWFDLSLTLAQESSIRLSRPDHGTDPEVATVLLECAGGCFRAMEMSLRQMQRSVSTDVVRQWQPSLAGPTNKVVTAEAAHANSSWCLHRLAYARRLLAEAQERTRRRHEELQQRQQQREAAAARQADAVRQRREVEQREIEELEKLAREQQLEFCRRQEEWEAQRGKSRSKSQVMVELQGDLEDKSGSA</sequence>
<feature type="coiled-coil region" evidence="4">
    <location>
        <begin position="880"/>
        <end position="939"/>
    </location>
</feature>
<accession>M1VB27</accession>
<evidence type="ECO:0000256" key="4">
    <source>
        <dbReference type="SAM" id="Coils"/>
    </source>
</evidence>
<dbReference type="SMART" id="SM00028">
    <property type="entry name" value="TPR"/>
    <property type="match status" value="5"/>
</dbReference>
<dbReference type="PANTHER" id="PTHR14027">
    <property type="entry name" value="RNA POLYMERASE-ASSOCIATED PROTEIN CTR9"/>
    <property type="match status" value="1"/>
</dbReference>
<dbReference type="GO" id="GO:0000993">
    <property type="term" value="F:RNA polymerase II complex binding"/>
    <property type="evidence" value="ECO:0007669"/>
    <property type="project" value="TreeGrafter"/>
</dbReference>
<dbReference type="GO" id="GO:0006368">
    <property type="term" value="P:transcription elongation by RNA polymerase II"/>
    <property type="evidence" value="ECO:0007669"/>
    <property type="project" value="TreeGrafter"/>
</dbReference>
<dbReference type="STRING" id="280699.M1VB27"/>
<feature type="repeat" description="TPR" evidence="3">
    <location>
        <begin position="460"/>
        <end position="493"/>
    </location>
</feature>
<name>M1VB27_CYAM1</name>
<dbReference type="KEGG" id="cme:CYME_CMF035C"/>
<feature type="region of interest" description="Disordered" evidence="5">
    <location>
        <begin position="947"/>
        <end position="975"/>
    </location>
</feature>
<proteinExistence type="predicted"/>
<dbReference type="Pfam" id="PF13181">
    <property type="entry name" value="TPR_8"/>
    <property type="match status" value="1"/>
</dbReference>
<dbReference type="RefSeq" id="XP_005535708.1">
    <property type="nucleotide sequence ID" value="XM_005535651.1"/>
</dbReference>
<dbReference type="InterPro" id="IPR031101">
    <property type="entry name" value="Ctr9"/>
</dbReference>
<dbReference type="InterPro" id="IPR019734">
    <property type="entry name" value="TPR_rpt"/>
</dbReference>
<dbReference type="Gramene" id="CMF035CT">
    <property type="protein sequence ID" value="CMF035CT"/>
    <property type="gene ID" value="CMF035C"/>
</dbReference>
<dbReference type="EMBL" id="AP006488">
    <property type="protein sequence ID" value="BAM79422.1"/>
    <property type="molecule type" value="Genomic_DNA"/>
</dbReference>
<evidence type="ECO:0000256" key="3">
    <source>
        <dbReference type="PROSITE-ProRule" id="PRU00339"/>
    </source>
</evidence>
<dbReference type="Gene3D" id="1.25.40.10">
    <property type="entry name" value="Tetratricopeptide repeat domain"/>
    <property type="match status" value="3"/>
</dbReference>
<evidence type="ECO:0000256" key="5">
    <source>
        <dbReference type="SAM" id="MobiDB-lite"/>
    </source>
</evidence>
<gene>
    <name evidence="6" type="ORF">CYME_CMF035C</name>
</gene>
<dbReference type="GeneID" id="16993094"/>
<dbReference type="GO" id="GO:0016593">
    <property type="term" value="C:Cdc73/Paf1 complex"/>
    <property type="evidence" value="ECO:0007669"/>
    <property type="project" value="TreeGrafter"/>
</dbReference>
<dbReference type="AlphaFoldDB" id="M1VB27"/>
<evidence type="ECO:0000256" key="2">
    <source>
        <dbReference type="ARBA" id="ARBA00022803"/>
    </source>
</evidence>
<feature type="repeat" description="TPR" evidence="3">
    <location>
        <begin position="751"/>
        <end position="784"/>
    </location>
</feature>
<organism evidence="6 7">
    <name type="scientific">Cyanidioschyzon merolae (strain NIES-3377 / 10D)</name>
    <name type="common">Unicellular red alga</name>
    <dbReference type="NCBI Taxonomy" id="280699"/>
    <lineage>
        <taxon>Eukaryota</taxon>
        <taxon>Rhodophyta</taxon>
        <taxon>Bangiophyceae</taxon>
        <taxon>Cyanidiales</taxon>
        <taxon>Cyanidiaceae</taxon>
        <taxon>Cyanidioschyzon</taxon>
    </lineage>
</organism>
<dbReference type="PANTHER" id="PTHR14027:SF2">
    <property type="entry name" value="RNA POLYMERASE-ASSOCIATED PROTEIN CTR9 HOMOLOG"/>
    <property type="match status" value="1"/>
</dbReference>
<keyword evidence="4" id="KW-0175">Coiled coil</keyword>
<reference evidence="6 7" key="1">
    <citation type="journal article" date="2004" name="Nature">
        <title>Genome sequence of the ultrasmall unicellular red alga Cyanidioschyzon merolae 10D.</title>
        <authorList>
            <person name="Matsuzaki M."/>
            <person name="Misumi O."/>
            <person name="Shin-i T."/>
            <person name="Maruyama S."/>
            <person name="Takahara M."/>
            <person name="Miyagishima S."/>
            <person name="Mori T."/>
            <person name="Nishida K."/>
            <person name="Yagisawa F."/>
            <person name="Nishida K."/>
            <person name="Yoshida Y."/>
            <person name="Nishimura Y."/>
            <person name="Nakao S."/>
            <person name="Kobayashi T."/>
            <person name="Momoyama Y."/>
            <person name="Higashiyama T."/>
            <person name="Minoda A."/>
            <person name="Sano M."/>
            <person name="Nomoto H."/>
            <person name="Oishi K."/>
            <person name="Hayashi H."/>
            <person name="Ohta F."/>
            <person name="Nishizaka S."/>
            <person name="Haga S."/>
            <person name="Miura S."/>
            <person name="Morishita T."/>
            <person name="Kabeya Y."/>
            <person name="Terasawa K."/>
            <person name="Suzuki Y."/>
            <person name="Ishii Y."/>
            <person name="Asakawa S."/>
            <person name="Takano H."/>
            <person name="Ohta N."/>
            <person name="Kuroiwa H."/>
            <person name="Tanaka K."/>
            <person name="Shimizu N."/>
            <person name="Sugano S."/>
            <person name="Sato N."/>
            <person name="Nozaki H."/>
            <person name="Ogasawara N."/>
            <person name="Kohara Y."/>
            <person name="Kuroiwa T."/>
        </authorList>
    </citation>
    <scope>NUCLEOTIDE SEQUENCE [LARGE SCALE GENOMIC DNA]</scope>
    <source>
        <strain evidence="6 7">10D</strain>
    </source>
</reference>
<keyword evidence="2 3" id="KW-0802">TPR repeat</keyword>
<protein>
    <submittedName>
        <fullName evidence="6">Uncharacterized protein</fullName>
    </submittedName>
</protein>
<dbReference type="GO" id="GO:0006355">
    <property type="term" value="P:regulation of DNA-templated transcription"/>
    <property type="evidence" value="ECO:0007669"/>
    <property type="project" value="InterPro"/>
</dbReference>
<reference evidence="6 7" key="2">
    <citation type="journal article" date="2007" name="BMC Biol.">
        <title>A 100%-complete sequence reveals unusually simple genomic features in the hot-spring red alga Cyanidioschyzon merolae.</title>
        <authorList>
            <person name="Nozaki H."/>
            <person name="Takano H."/>
            <person name="Misumi O."/>
            <person name="Terasawa K."/>
            <person name="Matsuzaki M."/>
            <person name="Maruyama S."/>
            <person name="Nishida K."/>
            <person name="Yagisawa F."/>
            <person name="Yoshida Y."/>
            <person name="Fujiwara T."/>
            <person name="Takio S."/>
            <person name="Tamura K."/>
            <person name="Chung S.J."/>
            <person name="Nakamura S."/>
            <person name="Kuroiwa H."/>
            <person name="Tanaka K."/>
            <person name="Sato N."/>
            <person name="Kuroiwa T."/>
        </authorList>
    </citation>
    <scope>NUCLEOTIDE SEQUENCE [LARGE SCALE GENOMIC DNA]</scope>
    <source>
        <strain evidence="6 7">10D</strain>
    </source>
</reference>
<dbReference type="Proteomes" id="UP000007014">
    <property type="component" value="Chromosome 6"/>
</dbReference>
<dbReference type="SUPFAM" id="SSF48452">
    <property type="entry name" value="TPR-like"/>
    <property type="match status" value="3"/>
</dbReference>
<evidence type="ECO:0000313" key="6">
    <source>
        <dbReference type="EMBL" id="BAM79422.1"/>
    </source>
</evidence>
<dbReference type="HOGENOM" id="CLU_304710_0_0_1"/>
<dbReference type="InterPro" id="IPR011990">
    <property type="entry name" value="TPR-like_helical_dom_sf"/>
</dbReference>
<dbReference type="PROSITE" id="PS50005">
    <property type="entry name" value="TPR"/>
    <property type="match status" value="2"/>
</dbReference>
<dbReference type="OMA" id="IWIELAQ"/>
<evidence type="ECO:0000313" key="7">
    <source>
        <dbReference type="Proteomes" id="UP000007014"/>
    </source>
</evidence>